<reference evidence="3 4" key="1">
    <citation type="submission" date="2024-05" db="EMBL/GenBank/DDBJ databases">
        <title>Genome sequencing and assembly of Indian major carp, Cirrhinus mrigala (Hamilton, 1822).</title>
        <authorList>
            <person name="Mohindra V."/>
            <person name="Chowdhury L.M."/>
            <person name="Lal K."/>
            <person name="Jena J.K."/>
        </authorList>
    </citation>
    <scope>NUCLEOTIDE SEQUENCE [LARGE SCALE GENOMIC DNA]</scope>
    <source>
        <strain evidence="3">CM1030</strain>
        <tissue evidence="3">Blood</tissue>
    </source>
</reference>
<dbReference type="EMBL" id="JAMKFB020000005">
    <property type="protein sequence ID" value="KAL0193535.1"/>
    <property type="molecule type" value="Genomic_DNA"/>
</dbReference>
<comment type="caution">
    <text evidence="3">The sequence shown here is derived from an EMBL/GenBank/DDBJ whole genome shotgun (WGS) entry which is preliminary data.</text>
</comment>
<feature type="non-terminal residue" evidence="3">
    <location>
        <position position="210"/>
    </location>
</feature>
<evidence type="ECO:0000256" key="2">
    <source>
        <dbReference type="SAM" id="Phobius"/>
    </source>
</evidence>
<feature type="region of interest" description="Disordered" evidence="1">
    <location>
        <begin position="142"/>
        <end position="177"/>
    </location>
</feature>
<name>A0ABD0R787_CIRMR</name>
<dbReference type="AlphaFoldDB" id="A0ABD0R787"/>
<keyword evidence="4" id="KW-1185">Reference proteome</keyword>
<keyword evidence="2" id="KW-1133">Transmembrane helix</keyword>
<gene>
    <name evidence="3" type="ORF">M9458_011831</name>
</gene>
<feature type="transmembrane region" description="Helical" evidence="2">
    <location>
        <begin position="115"/>
        <end position="134"/>
    </location>
</feature>
<keyword evidence="2" id="KW-0472">Membrane</keyword>
<keyword evidence="2" id="KW-0812">Transmembrane</keyword>
<evidence type="ECO:0000256" key="1">
    <source>
        <dbReference type="SAM" id="MobiDB-lite"/>
    </source>
</evidence>
<proteinExistence type="predicted"/>
<evidence type="ECO:0000313" key="3">
    <source>
        <dbReference type="EMBL" id="KAL0193535.1"/>
    </source>
</evidence>
<sequence length="210" mass="23298">MRVAVIISCSLVFTLVDIVVTTVLYIHGSSLDIFSDELEDFDIHCSTVDLWGTVLIRASLLFGASIGVFYNRSDGPRRVSNLGTLVSLICLTNMTYALAKLLMLSEEEALMYDPWFLSLFSWTCASAVVVMILWKLLSQTPNSVSEGEDSEETERLVDGIETEEESSKKSRKTRKEQSHSGATIGRLLSYCKKDSGLLAIAFFFLLLSSV</sequence>
<accession>A0ABD0R787</accession>
<dbReference type="Proteomes" id="UP001529510">
    <property type="component" value="Unassembled WGS sequence"/>
</dbReference>
<feature type="transmembrane region" description="Helical" evidence="2">
    <location>
        <begin position="82"/>
        <end position="103"/>
    </location>
</feature>
<feature type="transmembrane region" description="Helical" evidence="2">
    <location>
        <begin position="48"/>
        <end position="70"/>
    </location>
</feature>
<feature type="transmembrane region" description="Helical" evidence="2">
    <location>
        <begin position="5"/>
        <end position="28"/>
    </location>
</feature>
<protein>
    <submittedName>
        <fullName evidence="3">Uncharacterized protein</fullName>
    </submittedName>
</protein>
<evidence type="ECO:0000313" key="4">
    <source>
        <dbReference type="Proteomes" id="UP001529510"/>
    </source>
</evidence>
<organism evidence="3 4">
    <name type="scientific">Cirrhinus mrigala</name>
    <name type="common">Mrigala</name>
    <dbReference type="NCBI Taxonomy" id="683832"/>
    <lineage>
        <taxon>Eukaryota</taxon>
        <taxon>Metazoa</taxon>
        <taxon>Chordata</taxon>
        <taxon>Craniata</taxon>
        <taxon>Vertebrata</taxon>
        <taxon>Euteleostomi</taxon>
        <taxon>Actinopterygii</taxon>
        <taxon>Neopterygii</taxon>
        <taxon>Teleostei</taxon>
        <taxon>Ostariophysi</taxon>
        <taxon>Cypriniformes</taxon>
        <taxon>Cyprinidae</taxon>
        <taxon>Labeoninae</taxon>
        <taxon>Labeonini</taxon>
        <taxon>Cirrhinus</taxon>
    </lineage>
</organism>